<evidence type="ECO:0000313" key="3">
    <source>
        <dbReference type="Proteomes" id="UP000019050"/>
    </source>
</evidence>
<dbReference type="eggNOG" id="ENOG5033EW2">
    <property type="taxonomic scope" value="Bacteria"/>
</dbReference>
<proteinExistence type="predicted"/>
<feature type="signal peptide" evidence="1">
    <location>
        <begin position="1"/>
        <end position="28"/>
    </location>
</feature>
<dbReference type="EMBL" id="ACIN03000013">
    <property type="protein sequence ID" value="ESK65093.1"/>
    <property type="molecule type" value="Genomic_DNA"/>
</dbReference>
<reference evidence="2" key="1">
    <citation type="submission" date="2013-06" db="EMBL/GenBank/DDBJ databases">
        <authorList>
            <person name="Weinstock G."/>
            <person name="Sodergren E."/>
            <person name="Clifton S."/>
            <person name="Fulton L."/>
            <person name="Fulton B."/>
            <person name="Courtney L."/>
            <person name="Fronick C."/>
            <person name="Harrison M."/>
            <person name="Strong C."/>
            <person name="Farmer C."/>
            <person name="Delahaunty K."/>
            <person name="Markovic C."/>
            <person name="Hall O."/>
            <person name="Minx P."/>
            <person name="Tomlinson C."/>
            <person name="Mitreva M."/>
            <person name="Nelson J."/>
            <person name="Hou S."/>
            <person name="Wollam A."/>
            <person name="Pepin K.H."/>
            <person name="Johnson M."/>
            <person name="Bhonagiri V."/>
            <person name="Nash W.E."/>
            <person name="Warren W."/>
            <person name="Chinwalla A."/>
            <person name="Mardis E.R."/>
            <person name="Wilson R.K."/>
        </authorList>
    </citation>
    <scope>NUCLEOTIDE SEQUENCE [LARGE SCALE GENOMIC DNA]</scope>
    <source>
        <strain evidence="2">ATCC 49176</strain>
    </source>
</reference>
<sequence length="311" mass="34879">MIMRRFIKLMLALGLVLGLALPLSQVSAQDDYIYGVPVENLGNRTYGRPAVDLGYNPDSFQLDADSKTLYTQGISYSVNFEQIPTQTIQLQSAYPEEGIRTIYVNTRVTVTSDPSNGLAIRGHQFYLFYNKFGTISLAFPKLASNTLQKPDPATPYVEYLESGTKKPDYKAVEAVPADQAPYRVDTKNLSPLAYHMNTVNAPSDYSLEFTNYTMSFNYLNDSKQNTYRFQVVDGPTKEIRVYSADGSGIRTVKVNTRLIPQAIVNGNERQFGYTYYLFHNKNGTISLVTPNFAGNYGQGEEDVMTEYVVNP</sequence>
<protein>
    <submittedName>
        <fullName evidence="2">Tat pathway signal sequence domain protein</fullName>
    </submittedName>
</protein>
<dbReference type="Proteomes" id="UP000019050">
    <property type="component" value="Unassembled WGS sequence"/>
</dbReference>
<dbReference type="STRING" id="592010.GCWU000182_001254"/>
<evidence type="ECO:0000313" key="2">
    <source>
        <dbReference type="EMBL" id="ESK65093.1"/>
    </source>
</evidence>
<accession>W1Q231</accession>
<evidence type="ECO:0000256" key="1">
    <source>
        <dbReference type="SAM" id="SignalP"/>
    </source>
</evidence>
<keyword evidence="3" id="KW-1185">Reference proteome</keyword>
<dbReference type="AlphaFoldDB" id="W1Q231"/>
<gene>
    <name evidence="2" type="ORF">GCWU000182_001254</name>
</gene>
<organism evidence="2 3">
    <name type="scientific">Abiotrophia defectiva ATCC 49176</name>
    <dbReference type="NCBI Taxonomy" id="592010"/>
    <lineage>
        <taxon>Bacteria</taxon>
        <taxon>Bacillati</taxon>
        <taxon>Bacillota</taxon>
        <taxon>Bacilli</taxon>
        <taxon>Lactobacillales</taxon>
        <taxon>Aerococcaceae</taxon>
        <taxon>Abiotrophia</taxon>
    </lineage>
</organism>
<name>W1Q231_ABIDE</name>
<dbReference type="HOGENOM" id="CLU_893176_0_0_9"/>
<keyword evidence="1" id="KW-0732">Signal</keyword>
<feature type="chain" id="PRO_5004808359" evidence="1">
    <location>
        <begin position="29"/>
        <end position="311"/>
    </location>
</feature>
<comment type="caution">
    <text evidence="2">The sequence shown here is derived from an EMBL/GenBank/DDBJ whole genome shotgun (WGS) entry which is preliminary data.</text>
</comment>